<comment type="caution">
    <text evidence="2">The sequence shown here is derived from an EMBL/GenBank/DDBJ whole genome shotgun (WGS) entry which is preliminary data.</text>
</comment>
<keyword evidence="1" id="KW-0472">Membrane</keyword>
<keyword evidence="1" id="KW-0812">Transmembrane</keyword>
<evidence type="ECO:0000313" key="3">
    <source>
        <dbReference type="Proteomes" id="UP000305238"/>
    </source>
</evidence>
<dbReference type="Gene3D" id="1.10.287.1060">
    <property type="entry name" value="ESAT-6-like"/>
    <property type="match status" value="1"/>
</dbReference>
<dbReference type="AlphaFoldDB" id="A0A5S4G3R0"/>
<evidence type="ECO:0000256" key="1">
    <source>
        <dbReference type="SAM" id="Phobius"/>
    </source>
</evidence>
<reference evidence="2 3" key="1">
    <citation type="submission" date="2019-05" db="EMBL/GenBank/DDBJ databases">
        <title>Draft genome sequence of Actinomadura geliboluensis A8036.</title>
        <authorList>
            <person name="Saricaoglu S."/>
            <person name="Isik K."/>
        </authorList>
    </citation>
    <scope>NUCLEOTIDE SEQUENCE [LARGE SCALE GENOMIC DNA]</scope>
    <source>
        <strain evidence="2 3">A8036</strain>
    </source>
</reference>
<protein>
    <submittedName>
        <fullName evidence="2">WXG100 family type VII secretion target</fullName>
    </submittedName>
</protein>
<dbReference type="SUPFAM" id="SSF140453">
    <property type="entry name" value="EsxAB dimer-like"/>
    <property type="match status" value="1"/>
</dbReference>
<dbReference type="InterPro" id="IPR036689">
    <property type="entry name" value="ESAT-6-like_sf"/>
</dbReference>
<dbReference type="Proteomes" id="UP000305238">
    <property type="component" value="Unassembled WGS sequence"/>
</dbReference>
<dbReference type="EMBL" id="VCKZ01000518">
    <property type="protein sequence ID" value="TMR27021.1"/>
    <property type="molecule type" value="Genomic_DNA"/>
</dbReference>
<keyword evidence="3" id="KW-1185">Reference proteome</keyword>
<dbReference type="Pfam" id="PF06013">
    <property type="entry name" value="WXG100"/>
    <property type="match status" value="1"/>
</dbReference>
<feature type="transmembrane region" description="Helical" evidence="1">
    <location>
        <begin position="7"/>
        <end position="27"/>
    </location>
</feature>
<dbReference type="InterPro" id="IPR010310">
    <property type="entry name" value="T7SS_ESAT-6-like"/>
</dbReference>
<dbReference type="RefSeq" id="WP_138641716.1">
    <property type="nucleotide sequence ID" value="NZ_JASWDG010000008.1"/>
</dbReference>
<keyword evidence="1" id="KW-1133">Transmembrane helix</keyword>
<sequence>MDTFGRVVATAILAPIIPIGIPLLGVIELADGDSAKLREAALKWDQAKGQLAQVITELEGELKRLPLERTWRGESYHEFNKSVTEFKQALSQLPDMYNDVKTQLNEAADTLADAWIGIIAICIAIVAFVLAALALAVPSAGSSLAGIPASMSAAVASASAIVGGLSTLFGVFGGNLKDWSGTKPFQSVKSPQAKGNVETHKVKVDLKNPGLWVDNQK</sequence>
<name>A0A5S4G3R0_9ACTN</name>
<organism evidence="2 3">
    <name type="scientific">Actinomadura geliboluensis</name>
    <dbReference type="NCBI Taxonomy" id="882440"/>
    <lineage>
        <taxon>Bacteria</taxon>
        <taxon>Bacillati</taxon>
        <taxon>Actinomycetota</taxon>
        <taxon>Actinomycetes</taxon>
        <taxon>Streptosporangiales</taxon>
        <taxon>Thermomonosporaceae</taxon>
        <taxon>Actinomadura</taxon>
    </lineage>
</organism>
<feature type="transmembrane region" description="Helical" evidence="1">
    <location>
        <begin position="114"/>
        <end position="137"/>
    </location>
</feature>
<accession>A0A5S4G3R0</accession>
<gene>
    <name evidence="2" type="ORF">ETD96_40125</name>
</gene>
<evidence type="ECO:0000313" key="2">
    <source>
        <dbReference type="EMBL" id="TMR27021.1"/>
    </source>
</evidence>
<feature type="transmembrane region" description="Helical" evidence="1">
    <location>
        <begin position="149"/>
        <end position="172"/>
    </location>
</feature>
<proteinExistence type="predicted"/>